<evidence type="ECO:0000256" key="1">
    <source>
        <dbReference type="PROSITE-ProRule" id="PRU00339"/>
    </source>
</evidence>
<accession>A0A4Y6UY78</accession>
<dbReference type="EMBL" id="CP041217">
    <property type="protein sequence ID" value="QDH21478.1"/>
    <property type="molecule type" value="Genomic_DNA"/>
</dbReference>
<dbReference type="PANTHER" id="PTHR12558">
    <property type="entry name" value="CELL DIVISION CYCLE 16,23,27"/>
    <property type="match status" value="1"/>
</dbReference>
<evidence type="ECO:0000313" key="4">
    <source>
        <dbReference type="Proteomes" id="UP000316968"/>
    </source>
</evidence>
<proteinExistence type="predicted"/>
<dbReference type="Pfam" id="PF13181">
    <property type="entry name" value="TPR_8"/>
    <property type="match status" value="1"/>
</dbReference>
<dbReference type="Proteomes" id="UP000316968">
    <property type="component" value="Chromosome"/>
</dbReference>
<dbReference type="OrthoDB" id="1907609at2"/>
<dbReference type="Gene3D" id="1.25.40.10">
    <property type="entry name" value="Tetratricopeptide repeat domain"/>
    <property type="match status" value="2"/>
</dbReference>
<dbReference type="SUPFAM" id="SSF48452">
    <property type="entry name" value="TPR-like"/>
    <property type="match status" value="1"/>
</dbReference>
<feature type="repeat" description="TPR" evidence="1">
    <location>
        <begin position="34"/>
        <end position="67"/>
    </location>
</feature>
<keyword evidence="4" id="KW-1185">Reference proteome</keyword>
<evidence type="ECO:0000256" key="2">
    <source>
        <dbReference type="SAM" id="MobiDB-lite"/>
    </source>
</evidence>
<feature type="region of interest" description="Disordered" evidence="2">
    <location>
        <begin position="228"/>
        <end position="253"/>
    </location>
</feature>
<dbReference type="InterPro" id="IPR019734">
    <property type="entry name" value="TPR_rpt"/>
</dbReference>
<reference evidence="3 4" key="1">
    <citation type="submission" date="2019-06" db="EMBL/GenBank/DDBJ databases">
        <title>Saccharibacillus brassicae sp. nov., an endophytic bacterium isolated from Chinese cabbage seeds (Brassica pekinensis).</title>
        <authorList>
            <person name="Jiang L."/>
            <person name="Lee J."/>
            <person name="Kim S.W."/>
        </authorList>
    </citation>
    <scope>NUCLEOTIDE SEQUENCE [LARGE SCALE GENOMIC DNA]</scope>
    <source>
        <strain evidence="4">KCTC 43072 / ATSA2</strain>
    </source>
</reference>
<gene>
    <name evidence="3" type="ORF">FFV09_11895</name>
</gene>
<evidence type="ECO:0000313" key="3">
    <source>
        <dbReference type="EMBL" id="QDH21478.1"/>
    </source>
</evidence>
<protein>
    <submittedName>
        <fullName evidence="3">Tetratricopeptide repeat protein</fullName>
    </submittedName>
</protein>
<feature type="repeat" description="TPR" evidence="1">
    <location>
        <begin position="171"/>
        <end position="204"/>
    </location>
</feature>
<keyword evidence="1" id="KW-0802">TPR repeat</keyword>
<dbReference type="KEGG" id="saca:FFV09_11895"/>
<dbReference type="SMART" id="SM00028">
    <property type="entry name" value="TPR"/>
    <property type="match status" value="6"/>
</dbReference>
<dbReference type="RefSeq" id="WP_141448023.1">
    <property type="nucleotide sequence ID" value="NZ_CBCSAZ010000008.1"/>
</dbReference>
<dbReference type="Pfam" id="PF14559">
    <property type="entry name" value="TPR_19"/>
    <property type="match status" value="1"/>
</dbReference>
<name>A0A4Y6UY78_SACBS</name>
<organism evidence="3 4">
    <name type="scientific">Saccharibacillus brassicae</name>
    <dbReference type="NCBI Taxonomy" id="2583377"/>
    <lineage>
        <taxon>Bacteria</taxon>
        <taxon>Bacillati</taxon>
        <taxon>Bacillota</taxon>
        <taxon>Bacilli</taxon>
        <taxon>Bacillales</taxon>
        <taxon>Paenibacillaceae</taxon>
        <taxon>Saccharibacillus</taxon>
    </lineage>
</organism>
<dbReference type="AlphaFoldDB" id="A0A4Y6UY78"/>
<dbReference type="InterPro" id="IPR011990">
    <property type="entry name" value="TPR-like_helical_dom_sf"/>
</dbReference>
<dbReference type="PROSITE" id="PS50005">
    <property type="entry name" value="TPR"/>
    <property type="match status" value="2"/>
</dbReference>
<sequence length="253" mass="29434">MNHFDKGIECYNRRDFRNADFYFKKALVEKGMDAVTLDYLGRCRLMLGDSRGALELFDQTMKMRPTWANPYAGKARVYANRGKNEEAEAMARRALMLNAESADSWSVLAYICERTTRLKEAKSCYLRAIELDPMLEEAHVHLSVVYYQLWEPYSKCLEQLDRALDINPNSTDALFNKGLIYKDLRRHGASKAVFEKLLAIDPEDREANLELAELYKRDRQYEKAQQCMARARDRRSYDGRVGGRSQDRGKTDR</sequence>
<dbReference type="PANTHER" id="PTHR12558:SF13">
    <property type="entry name" value="CELL DIVISION CYCLE PROTEIN 27 HOMOLOG"/>
    <property type="match status" value="1"/>
</dbReference>